<evidence type="ECO:0000256" key="1">
    <source>
        <dbReference type="SAM" id="Phobius"/>
    </source>
</evidence>
<feature type="transmembrane region" description="Helical" evidence="1">
    <location>
        <begin position="945"/>
        <end position="964"/>
    </location>
</feature>
<feature type="transmembrane region" description="Helical" evidence="1">
    <location>
        <begin position="874"/>
        <end position="896"/>
    </location>
</feature>
<dbReference type="Gene3D" id="1.20.1640.10">
    <property type="entry name" value="Multidrug efflux transporter AcrB transmembrane domain"/>
    <property type="match status" value="2"/>
</dbReference>
<feature type="transmembrane region" description="Helical" evidence="1">
    <location>
        <begin position="518"/>
        <end position="539"/>
    </location>
</feature>
<dbReference type="Gene3D" id="3.30.2090.10">
    <property type="entry name" value="Multidrug efflux transporter AcrB TolC docking domain, DN and DC subdomains"/>
    <property type="match status" value="2"/>
</dbReference>
<dbReference type="InterPro" id="IPR027463">
    <property type="entry name" value="AcrB_DN_DC_subdom"/>
</dbReference>
<feature type="transmembrane region" description="Helical" evidence="1">
    <location>
        <begin position="335"/>
        <end position="351"/>
    </location>
</feature>
<organism evidence="2">
    <name type="scientific">mine drainage metagenome</name>
    <dbReference type="NCBI Taxonomy" id="410659"/>
    <lineage>
        <taxon>unclassified sequences</taxon>
        <taxon>metagenomes</taxon>
        <taxon>ecological metagenomes</taxon>
    </lineage>
</organism>
<dbReference type="PANTHER" id="PTHR32063:SF77">
    <property type="entry name" value="ACR FAMILY TRANSPORT PROTEIN"/>
    <property type="match status" value="1"/>
</dbReference>
<feature type="transmembrane region" description="Helical" evidence="1">
    <location>
        <begin position="976"/>
        <end position="1003"/>
    </location>
</feature>
<sequence length="1027" mass="111768">MNVSAWSIRNPIPAVLGFAMLTFLGVMSFKSMKIQLFPDIDLPTVMVTASMPGASPDQMEAEVARKIENALASAQGLKHLYTHVTDGTAVISAEFRLERDTREALEDVRSTVTRIRSDLPKEMLDPVVTKVELSGKPIVTYTIADPEMSEEELSWFVDNNITKLLLGVKGVGAVNRVGGVTRQIRVELDPARLLALNITATEVSTQLNKIQQEAPGGRTDLGGMEQSVRTVATVQTAAQLAQMEISIRDGRRIRLDQVADVSDSIAERRSAALHDGRDVVGFEVIRSLGASDVEVGNGVARALESLKQTHPQVTVQRVFNTVDQVYETYKGSMEMIFEGSLLAVIVVIFFLRNTRATIVAATALPLAVIPTFALMHVFGFTINLVTLLALSLVVGVLVDDAIVEIENIMRHLEMGKSPYQAAMEAADEIGMAVIATTFTLVAVFLPTAFMSGIPGKFFVQFGWTAAVAVLFSLVVARLLTPMMSAYFLRPRALHATPKWLQIYLVWAQWCLHNRKKTLAFTAVFFVGSFVLAGTLPTAFQPKDNLSQTQVTLTLPPGTRFDQTYAMAEQARSIIMQNPNVTLVYTAIGAGSTGGNVFEPSGASDVRKATLSIQLKPRGERKLRKQQIEDQLREALMALPGVRFKVGLGSSSDKYQLVLTSENSELLASYALKVGQELRTIHGIGNVVSNSSVLRPELVVRPDFARAADLGVTSSQIAETLRVATNGDYDQSLAKLNLPDRQLPIVVKLRDDARQDIQLLSHLVVQGSRGPVLLGSVANLSLESGPAEIDRYDRQRNISFEIELAGQPLGKVQAAVLALPSIRNMPAGVELAPVGDAEMMQELFASFGLAMFTGVMCIYIVLVLLFRDFMQPATILWALILSIPGAFLALFLTHTAISMPSMIGIIMLMGIATKNSILLVEYAIVSRRERGMNRSEALLDACKKRARPIVMTTMAMGAGMMPVALDLGMGDGSFRSPMAIVVIGGLITSTFLSLLVIPVVFTYVDDFIVWLRSLVGRFRTAGAPQQVS</sequence>
<reference evidence="2" key="1">
    <citation type="submission" date="2016-10" db="EMBL/GenBank/DDBJ databases">
        <title>Sequence of Gallionella enrichment culture.</title>
        <authorList>
            <person name="Poehlein A."/>
            <person name="Muehling M."/>
            <person name="Daniel R."/>
        </authorList>
    </citation>
    <scope>NUCLEOTIDE SEQUENCE</scope>
</reference>
<feature type="transmembrane region" description="Helical" evidence="1">
    <location>
        <begin position="842"/>
        <end position="865"/>
    </location>
</feature>
<feature type="transmembrane region" description="Helical" evidence="1">
    <location>
        <begin position="457"/>
        <end position="479"/>
    </location>
</feature>
<dbReference type="GO" id="GO:0005886">
    <property type="term" value="C:plasma membrane"/>
    <property type="evidence" value="ECO:0007669"/>
    <property type="project" value="TreeGrafter"/>
</dbReference>
<name>A0A1J5SZ58_9ZZZZ</name>
<dbReference type="Gene3D" id="3.30.70.1320">
    <property type="entry name" value="Multidrug efflux transporter AcrB pore domain like"/>
    <property type="match status" value="1"/>
</dbReference>
<evidence type="ECO:0000313" key="2">
    <source>
        <dbReference type="EMBL" id="OIR13799.1"/>
    </source>
</evidence>
<dbReference type="Gene3D" id="3.30.70.1440">
    <property type="entry name" value="Multidrug efflux transporter AcrB pore domain"/>
    <property type="match status" value="1"/>
</dbReference>
<protein>
    <submittedName>
        <fullName evidence="2">Multidrug resistance protein MdtC</fullName>
    </submittedName>
</protein>
<feature type="transmembrane region" description="Helical" evidence="1">
    <location>
        <begin position="12"/>
        <end position="29"/>
    </location>
</feature>
<dbReference type="InterPro" id="IPR001036">
    <property type="entry name" value="Acrflvin-R"/>
</dbReference>
<accession>A0A1J5SZ58</accession>
<keyword evidence="1" id="KW-0812">Transmembrane</keyword>
<dbReference type="SUPFAM" id="SSF82714">
    <property type="entry name" value="Multidrug efflux transporter AcrB TolC docking domain, DN and DC subdomains"/>
    <property type="match status" value="2"/>
</dbReference>
<dbReference type="Gene3D" id="3.30.70.1430">
    <property type="entry name" value="Multidrug efflux transporter AcrB pore domain"/>
    <property type="match status" value="2"/>
</dbReference>
<feature type="transmembrane region" description="Helical" evidence="1">
    <location>
        <begin position="358"/>
        <end position="378"/>
    </location>
</feature>
<feature type="transmembrane region" description="Helical" evidence="1">
    <location>
        <begin position="425"/>
        <end position="445"/>
    </location>
</feature>
<feature type="transmembrane region" description="Helical" evidence="1">
    <location>
        <begin position="902"/>
        <end position="924"/>
    </location>
</feature>
<gene>
    <name evidence="2" type="primary">mdtC_9</name>
    <name evidence="2" type="ORF">GALL_49340</name>
</gene>
<dbReference type="EMBL" id="MLJW01000013">
    <property type="protein sequence ID" value="OIR13799.1"/>
    <property type="molecule type" value="Genomic_DNA"/>
</dbReference>
<dbReference type="PANTHER" id="PTHR32063">
    <property type="match status" value="1"/>
</dbReference>
<dbReference type="SUPFAM" id="SSF82693">
    <property type="entry name" value="Multidrug efflux transporter AcrB pore domain, PN1, PN2, PC1 and PC2 subdomains"/>
    <property type="match status" value="3"/>
</dbReference>
<keyword evidence="1" id="KW-0472">Membrane</keyword>
<comment type="caution">
    <text evidence="2">The sequence shown here is derived from an EMBL/GenBank/DDBJ whole genome shotgun (WGS) entry which is preliminary data.</text>
</comment>
<dbReference type="GO" id="GO:0042910">
    <property type="term" value="F:xenobiotic transmembrane transporter activity"/>
    <property type="evidence" value="ECO:0007669"/>
    <property type="project" value="TreeGrafter"/>
</dbReference>
<dbReference type="AlphaFoldDB" id="A0A1J5SZ58"/>
<dbReference type="SUPFAM" id="SSF82866">
    <property type="entry name" value="Multidrug efflux transporter AcrB transmembrane domain"/>
    <property type="match status" value="2"/>
</dbReference>
<dbReference type="Pfam" id="PF00873">
    <property type="entry name" value="ACR_tran"/>
    <property type="match status" value="1"/>
</dbReference>
<keyword evidence="1" id="KW-1133">Transmembrane helix</keyword>
<feature type="transmembrane region" description="Helical" evidence="1">
    <location>
        <begin position="384"/>
        <end position="405"/>
    </location>
</feature>
<proteinExistence type="predicted"/>
<dbReference type="PRINTS" id="PR00702">
    <property type="entry name" value="ACRIFLAVINRP"/>
</dbReference>